<dbReference type="Pfam" id="PF13692">
    <property type="entry name" value="Glyco_trans_1_4"/>
    <property type="match status" value="1"/>
</dbReference>
<accession>A0A955L2K7</accession>
<sequence>MKTTIIIPVFYGPEQALRAISAAESTTNRASTEIIVIDDTGNKSFNDFFKKMLSSLGLIEKITLKINQENQGYLKACKNEIIGLSSEYAVILHQDTLVTGDWLTNMIKTAESDSKIALVNPSTNYAPILNIDIPKGSSINQISKFLNDYDYKDKFIDIVTATDFCLLLKNQYIKEYGFFDESYEKGYGAVADLHFRYITQGLRAVISPSSFVYHKGSGIEDEQDEIYKQNRVKLMDRYKDVHDGSIEEFTNKTVLNDIREQLSNTKDRDIDVLFISPSNNITGGGVKIMHNMCNSLNEVGINSTIASTWVDTFKYRQDRLYKEIEYKELYNLNIKPKVIAYSLDHNAYEVIKYVRHIEKQYKYTPKILYIAQDVEGWFEYHDTESFITYAALGDQILTVSPFVQGFLQDKLPNKKIDMILNSISSNFYGDYLQIINKTQSSDELFTITAMMRDDTKRGAKIISEAITNVSKKLNRKVKFIGFGGDISIPSGLPNIIYEKYERIPEDRVKELLAKSNLFIEASFFQGFGLVAIEALFSNNIVLSSKNAGAAGVLPKVDNIDFFTIADSNELEEKILEIVNQNNRKDD</sequence>
<keyword evidence="2" id="KW-0808">Transferase</keyword>
<evidence type="ECO:0000313" key="2">
    <source>
        <dbReference type="EMBL" id="MCA9381729.1"/>
    </source>
</evidence>
<reference evidence="2" key="2">
    <citation type="journal article" date="2021" name="Microbiome">
        <title>Successional dynamics and alternative stable states in a saline activated sludge microbial community over 9 years.</title>
        <authorList>
            <person name="Wang Y."/>
            <person name="Ye J."/>
            <person name="Ju F."/>
            <person name="Liu L."/>
            <person name="Boyd J.A."/>
            <person name="Deng Y."/>
            <person name="Parks D.H."/>
            <person name="Jiang X."/>
            <person name="Yin X."/>
            <person name="Woodcroft B.J."/>
            <person name="Tyson G.W."/>
            <person name="Hugenholtz P."/>
            <person name="Polz M.F."/>
            <person name="Zhang T."/>
        </authorList>
    </citation>
    <scope>NUCLEOTIDE SEQUENCE</scope>
    <source>
        <strain evidence="2">HKST-UBA13</strain>
    </source>
</reference>
<proteinExistence type="predicted"/>
<evidence type="ECO:0000313" key="3">
    <source>
        <dbReference type="Proteomes" id="UP000775877"/>
    </source>
</evidence>
<feature type="non-terminal residue" evidence="2">
    <location>
        <position position="586"/>
    </location>
</feature>
<name>A0A955L2K7_9BACT</name>
<comment type="caution">
    <text evidence="2">The sequence shown here is derived from an EMBL/GenBank/DDBJ whole genome shotgun (WGS) entry which is preliminary data.</text>
</comment>
<dbReference type="SUPFAM" id="SSF53448">
    <property type="entry name" value="Nucleotide-diphospho-sugar transferases"/>
    <property type="match status" value="1"/>
</dbReference>
<evidence type="ECO:0000259" key="1">
    <source>
        <dbReference type="Pfam" id="PF00535"/>
    </source>
</evidence>
<keyword evidence="2" id="KW-0328">Glycosyltransferase</keyword>
<dbReference type="Gene3D" id="3.90.550.10">
    <property type="entry name" value="Spore Coat Polysaccharide Biosynthesis Protein SpsA, Chain A"/>
    <property type="match status" value="1"/>
</dbReference>
<gene>
    <name evidence="2" type="ORF">KC678_05665</name>
</gene>
<dbReference type="Pfam" id="PF00535">
    <property type="entry name" value="Glycos_transf_2"/>
    <property type="match status" value="1"/>
</dbReference>
<dbReference type="SUPFAM" id="SSF53756">
    <property type="entry name" value="UDP-Glycosyltransferase/glycogen phosphorylase"/>
    <property type="match status" value="1"/>
</dbReference>
<feature type="domain" description="Glycosyltransferase 2-like" evidence="1">
    <location>
        <begin position="4"/>
        <end position="176"/>
    </location>
</feature>
<dbReference type="InterPro" id="IPR029044">
    <property type="entry name" value="Nucleotide-diphossugar_trans"/>
</dbReference>
<dbReference type="Proteomes" id="UP000775877">
    <property type="component" value="Unassembled WGS sequence"/>
</dbReference>
<dbReference type="GO" id="GO:0016757">
    <property type="term" value="F:glycosyltransferase activity"/>
    <property type="evidence" value="ECO:0007669"/>
    <property type="project" value="UniProtKB-KW"/>
</dbReference>
<dbReference type="InterPro" id="IPR001173">
    <property type="entry name" value="Glyco_trans_2-like"/>
</dbReference>
<protein>
    <submittedName>
        <fullName evidence="2">Glycosyltransferase</fullName>
        <ecNumber evidence="2">2.4.-.-</ecNumber>
    </submittedName>
</protein>
<dbReference type="AlphaFoldDB" id="A0A955L2K7"/>
<dbReference type="PANTHER" id="PTHR43179:SF7">
    <property type="entry name" value="RHAMNOSYLTRANSFERASE WBBL"/>
    <property type="match status" value="1"/>
</dbReference>
<dbReference type="EMBL" id="JAGQLJ010000170">
    <property type="protein sequence ID" value="MCA9381729.1"/>
    <property type="molecule type" value="Genomic_DNA"/>
</dbReference>
<dbReference type="PANTHER" id="PTHR43179">
    <property type="entry name" value="RHAMNOSYLTRANSFERASE WBBL"/>
    <property type="match status" value="1"/>
</dbReference>
<dbReference type="Gene3D" id="3.40.50.2000">
    <property type="entry name" value="Glycogen Phosphorylase B"/>
    <property type="match status" value="2"/>
</dbReference>
<organism evidence="2 3">
    <name type="scientific">Candidatus Dojkabacteria bacterium</name>
    <dbReference type="NCBI Taxonomy" id="2099670"/>
    <lineage>
        <taxon>Bacteria</taxon>
        <taxon>Candidatus Dojkabacteria</taxon>
    </lineage>
</organism>
<reference evidence="2" key="1">
    <citation type="submission" date="2020-04" db="EMBL/GenBank/DDBJ databases">
        <authorList>
            <person name="Zhang T."/>
        </authorList>
    </citation>
    <scope>NUCLEOTIDE SEQUENCE</scope>
    <source>
        <strain evidence="2">HKST-UBA13</strain>
    </source>
</reference>
<dbReference type="EC" id="2.4.-.-" evidence="2"/>